<dbReference type="Gene3D" id="3.40.50.11980">
    <property type="match status" value="1"/>
</dbReference>
<dbReference type="Proteomes" id="UP000046392">
    <property type="component" value="Unplaced"/>
</dbReference>
<keyword evidence="1" id="KW-1185">Reference proteome</keyword>
<protein>
    <submittedName>
        <fullName evidence="2">PRORP domain-containing protein</fullName>
    </submittedName>
</protein>
<dbReference type="WBParaSite" id="SPAL_0000654400.1">
    <property type="protein sequence ID" value="SPAL_0000654400.1"/>
    <property type="gene ID" value="SPAL_0000654400"/>
</dbReference>
<name>A0A0N5BKT9_STREA</name>
<evidence type="ECO:0000313" key="1">
    <source>
        <dbReference type="Proteomes" id="UP000046392"/>
    </source>
</evidence>
<organism evidence="1 2">
    <name type="scientific">Strongyloides papillosus</name>
    <name type="common">Intestinal threadworm</name>
    <dbReference type="NCBI Taxonomy" id="174720"/>
    <lineage>
        <taxon>Eukaryota</taxon>
        <taxon>Metazoa</taxon>
        <taxon>Ecdysozoa</taxon>
        <taxon>Nematoda</taxon>
        <taxon>Chromadorea</taxon>
        <taxon>Rhabditida</taxon>
        <taxon>Tylenchina</taxon>
        <taxon>Panagrolaimomorpha</taxon>
        <taxon>Strongyloidoidea</taxon>
        <taxon>Strongyloididae</taxon>
        <taxon>Strongyloides</taxon>
    </lineage>
</organism>
<proteinExistence type="predicted"/>
<accession>A0A0N5BKT9</accession>
<dbReference type="STRING" id="174720.A0A0N5BKT9"/>
<sequence length="508" mass="59904">MDSNKTTSKEISSNEQPDIEEDPFVKYFAFTNFYGIDTNHIDGTFDVDKHFNNKSGKLLESEKLSTSLEFFVEIECHKDVKNILNKLIDLPMAKWNGRIVNALFEAVSFLKYDCNLPENEYIYHRDLLEMRIKSIPLDTMKIDAENIVDCIYNNKLPQIDDFKNDYQPSRTFFNIFVREALYQGMLPNLEEKIRKNFKKNIWNDVKLFKKVISNTNKNKNDGTEYIIKSSFCLDRHLSLKEKKLLEYLNEALDGKYKISLEKVDKDGITSSGYKLLEKKEIDVNDIQKLETIFSNYMSKDDISFKYGFKKDDLKNGLSFAYELKRKFFKNYESKYYTVVVDGLNIFHNSNEAFLIKVISNMKEIFSNILFVTRPLNNQYYYRIIKDCGAYFINVPRNCNDDIFTIYITLALGKDAFLLSNDQFDDFCQDLSQDSNNDISTFNKWIGCRQARWSVHGNNIVLPSKYNAIIQGNFKNFKTPFQVHFPIIYECSDYKSNRRVEEWYYLHKV</sequence>
<reference evidence="2" key="1">
    <citation type="submission" date="2017-02" db="UniProtKB">
        <authorList>
            <consortium name="WormBaseParasite"/>
        </authorList>
    </citation>
    <scope>IDENTIFICATION</scope>
</reference>
<dbReference type="AlphaFoldDB" id="A0A0N5BKT9"/>
<evidence type="ECO:0000313" key="2">
    <source>
        <dbReference type="WBParaSite" id="SPAL_0000654400.1"/>
    </source>
</evidence>